<dbReference type="STRING" id="1236976.JCM16418_2103"/>
<protein>
    <submittedName>
        <fullName evidence="1">Uncharacterized protein</fullName>
    </submittedName>
</protein>
<evidence type="ECO:0000313" key="2">
    <source>
        <dbReference type="Proteomes" id="UP000019364"/>
    </source>
</evidence>
<organism evidence="1 2">
    <name type="scientific">Paenibacillus pini JCM 16418</name>
    <dbReference type="NCBI Taxonomy" id="1236976"/>
    <lineage>
        <taxon>Bacteria</taxon>
        <taxon>Bacillati</taxon>
        <taxon>Bacillota</taxon>
        <taxon>Bacilli</taxon>
        <taxon>Bacillales</taxon>
        <taxon>Paenibacillaceae</taxon>
        <taxon>Paenibacillus</taxon>
    </lineage>
</organism>
<comment type="caution">
    <text evidence="1">The sequence shown here is derived from an EMBL/GenBank/DDBJ whole genome shotgun (WGS) entry which is preliminary data.</text>
</comment>
<dbReference type="Gene3D" id="3.40.50.300">
    <property type="entry name" value="P-loop containing nucleotide triphosphate hydrolases"/>
    <property type="match status" value="1"/>
</dbReference>
<dbReference type="eggNOG" id="ENOG50303E4">
    <property type="taxonomic scope" value="Bacteria"/>
</dbReference>
<gene>
    <name evidence="1" type="ORF">JCM16418_2103</name>
</gene>
<accession>W7YB65</accession>
<reference evidence="1 2" key="1">
    <citation type="journal article" date="2014" name="Genome Announc.">
        <title>Draft Genome Sequence of Paenibacillus pini JCM 16418T, Isolated from the Rhizosphere of Pine Tree.</title>
        <authorList>
            <person name="Yuki M."/>
            <person name="Oshima K."/>
            <person name="Suda W."/>
            <person name="Oshida Y."/>
            <person name="Kitamura K."/>
            <person name="Iida Y."/>
            <person name="Hattori M."/>
            <person name="Ohkuma M."/>
        </authorList>
    </citation>
    <scope>NUCLEOTIDE SEQUENCE [LARGE SCALE GENOMIC DNA]</scope>
    <source>
        <strain evidence="1 2">JCM 16418</strain>
    </source>
</reference>
<dbReference type="InterPro" id="IPR027417">
    <property type="entry name" value="P-loop_NTPase"/>
</dbReference>
<keyword evidence="2" id="KW-1185">Reference proteome</keyword>
<dbReference type="Proteomes" id="UP000019364">
    <property type="component" value="Unassembled WGS sequence"/>
</dbReference>
<dbReference type="SUPFAM" id="SSF53795">
    <property type="entry name" value="PEP carboxykinase-like"/>
    <property type="match status" value="1"/>
</dbReference>
<dbReference type="EMBL" id="BAVZ01000005">
    <property type="protein sequence ID" value="GAF08065.1"/>
    <property type="molecule type" value="Genomic_DNA"/>
</dbReference>
<proteinExistence type="predicted"/>
<dbReference type="AlphaFoldDB" id="W7YB65"/>
<name>W7YB65_9BACL</name>
<sequence>MDDQEADESISADIHVQIFDHYGTAFDDGPVTITETEHEVTFSRCDYKLVTSLDYSLAEMYVYDEFALKHALINLYSSWLIYRKRGLLIHSSCVVQDEKAFMFAGPSGAGKSTVAALSLPRPVLSDEATFLYVEDDGKVMVYDSPFRSDMEDPCVLMRSPLSGVHFIIQSMEVKRTPVRSGDGFIELLDKVFYWRHNDLETLKMISLCKQIAEQVPLYHLYFQKNDTFWERIS</sequence>
<evidence type="ECO:0000313" key="1">
    <source>
        <dbReference type="EMBL" id="GAF08065.1"/>
    </source>
</evidence>